<dbReference type="STRING" id="929556.Solca_3280"/>
<dbReference type="EMBL" id="CP003349">
    <property type="protein sequence ID" value="AFD08290.1"/>
    <property type="molecule type" value="Genomic_DNA"/>
</dbReference>
<evidence type="ECO:0000313" key="1">
    <source>
        <dbReference type="EMBL" id="AFD08290.1"/>
    </source>
</evidence>
<evidence type="ECO:0000313" key="2">
    <source>
        <dbReference type="Proteomes" id="UP000007590"/>
    </source>
</evidence>
<dbReference type="Proteomes" id="UP000007590">
    <property type="component" value="Chromosome"/>
</dbReference>
<dbReference type="RefSeq" id="WP_014681513.1">
    <property type="nucleotide sequence ID" value="NC_017770.1"/>
</dbReference>
<gene>
    <name evidence="1" type="ordered locus">Solca_3280</name>
</gene>
<reference evidence="1" key="1">
    <citation type="submission" date="2012-02" db="EMBL/GenBank/DDBJ databases">
        <title>The complete genome of Solitalea canadensis DSM 3403.</title>
        <authorList>
            <consortium name="US DOE Joint Genome Institute (JGI-PGF)"/>
            <person name="Lucas S."/>
            <person name="Copeland A."/>
            <person name="Lapidus A."/>
            <person name="Glavina del Rio T."/>
            <person name="Dalin E."/>
            <person name="Tice H."/>
            <person name="Bruce D."/>
            <person name="Goodwin L."/>
            <person name="Pitluck S."/>
            <person name="Peters L."/>
            <person name="Ovchinnikova G."/>
            <person name="Lu M."/>
            <person name="Kyrpides N."/>
            <person name="Mavromatis K."/>
            <person name="Ivanova N."/>
            <person name="Brettin T."/>
            <person name="Detter J.C."/>
            <person name="Han C."/>
            <person name="Larimer F."/>
            <person name="Land M."/>
            <person name="Hauser L."/>
            <person name="Markowitz V."/>
            <person name="Cheng J.-F."/>
            <person name="Hugenholtz P."/>
            <person name="Woyke T."/>
            <person name="Wu D."/>
            <person name="Spring S."/>
            <person name="Schroeder M."/>
            <person name="Kopitz M."/>
            <person name="Brambilla E."/>
            <person name="Klenk H.-P."/>
            <person name="Eisen J.A."/>
        </authorList>
    </citation>
    <scope>NUCLEOTIDE SEQUENCE</scope>
    <source>
        <strain evidence="1">DSM 3403</strain>
    </source>
</reference>
<protein>
    <recommendedName>
        <fullName evidence="3">ABM domain-containing protein</fullName>
    </recommendedName>
</protein>
<dbReference type="KEGG" id="scn:Solca_3280"/>
<organism evidence="1 2">
    <name type="scientific">Solitalea canadensis (strain ATCC 29591 / DSM 3403 / JCM 21819 / LMG 8368 / NBRC 15130 / NCIMB 12057 / USAM 9D)</name>
    <name type="common">Flexibacter canadensis</name>
    <dbReference type="NCBI Taxonomy" id="929556"/>
    <lineage>
        <taxon>Bacteria</taxon>
        <taxon>Pseudomonadati</taxon>
        <taxon>Bacteroidota</taxon>
        <taxon>Sphingobacteriia</taxon>
        <taxon>Sphingobacteriales</taxon>
        <taxon>Sphingobacteriaceae</taxon>
        <taxon>Solitalea</taxon>
    </lineage>
</organism>
<sequence length="148" mass="17063">MKSFKFFGIALLMAIVVELCPTFLLAQATGNILVITTHKLAFPIDGRRSELDSLITEWWQKVGSKVTHCVSARVAVHYYSDDSRDWVEMIEYKSLADIEAADKEIDDLENKVWPDKAQSRSFFMKIRKYYTGQHSDQIFRIIPTLGKQ</sequence>
<evidence type="ECO:0008006" key="3">
    <source>
        <dbReference type="Google" id="ProtNLM"/>
    </source>
</evidence>
<accession>H8KWW1</accession>
<name>H8KWW1_SOLCM</name>
<dbReference type="HOGENOM" id="CLU_1757622_0_0_10"/>
<dbReference type="OrthoDB" id="1445639at2"/>
<proteinExistence type="predicted"/>
<keyword evidence="2" id="KW-1185">Reference proteome</keyword>
<dbReference type="AlphaFoldDB" id="H8KWW1"/>